<dbReference type="RefSeq" id="WP_141483362.1">
    <property type="nucleotide sequence ID" value="NZ_VICD02000321.1"/>
</dbReference>
<dbReference type="AlphaFoldDB" id="A0A507ZSR7"/>
<comment type="caution">
    <text evidence="2">The sequence shown here is derived from an EMBL/GenBank/DDBJ whole genome shotgun (WGS) entry which is preliminary data.</text>
</comment>
<evidence type="ECO:0000313" key="3">
    <source>
        <dbReference type="Proteomes" id="UP000320431"/>
    </source>
</evidence>
<gene>
    <name evidence="2" type="ORF">FKV24_017920</name>
</gene>
<dbReference type="EMBL" id="VICD02000321">
    <property type="protein sequence ID" value="KAB8163256.1"/>
    <property type="molecule type" value="Genomic_DNA"/>
</dbReference>
<evidence type="ECO:0000313" key="2">
    <source>
        <dbReference type="EMBL" id="KAB8163256.1"/>
    </source>
</evidence>
<reference evidence="2 3" key="1">
    <citation type="submission" date="2019-10" db="EMBL/GenBank/DDBJ databases">
        <title>Lysobacter alkalisoli sp. nov., isolated from saline-alkaline soil.</title>
        <authorList>
            <person name="Sun J.-Q."/>
        </authorList>
    </citation>
    <scope>NUCLEOTIDE SEQUENCE [LARGE SCALE GENOMIC DNA]</scope>
    <source>
        <strain evidence="2 3">KCTC 42381</strain>
    </source>
</reference>
<feature type="region of interest" description="Disordered" evidence="1">
    <location>
        <begin position="70"/>
        <end position="115"/>
    </location>
</feature>
<evidence type="ECO:0000256" key="1">
    <source>
        <dbReference type="SAM" id="MobiDB-lite"/>
    </source>
</evidence>
<sequence>MLLHKTPKAHAALTGHSARLSTVERRALIISNGQRDLDEIVGLLGGDARAAVERLLREDYLVANRRPRSPLDAAASMPKGAPQAPARLPHDTPAPAFGATATPSPAAATQQSLRSAPRRSLAASKMYVIGLLQLLRNADAAALAATLQASRDPDGTVAGMLDALRHIHATCNPSYTHRVADRLTEILPESHLLALHAERARWSRA</sequence>
<protein>
    <submittedName>
        <fullName evidence="2">Uncharacterized protein</fullName>
    </submittedName>
</protein>
<dbReference type="Proteomes" id="UP000320431">
    <property type="component" value="Unassembled WGS sequence"/>
</dbReference>
<proteinExistence type="predicted"/>
<feature type="compositionally biased region" description="Low complexity" evidence="1">
    <location>
        <begin position="93"/>
        <end position="109"/>
    </location>
</feature>
<accession>A0A507ZSR7</accession>
<name>A0A507ZSR7_9GAMM</name>
<organism evidence="2 3">
    <name type="scientific">Marilutibacter maris</name>
    <dbReference type="NCBI Taxonomy" id="1605891"/>
    <lineage>
        <taxon>Bacteria</taxon>
        <taxon>Pseudomonadati</taxon>
        <taxon>Pseudomonadota</taxon>
        <taxon>Gammaproteobacteria</taxon>
        <taxon>Lysobacterales</taxon>
        <taxon>Lysobacteraceae</taxon>
        <taxon>Marilutibacter</taxon>
    </lineage>
</organism>